<accession>A0A1H9DD79</accession>
<dbReference type="EMBL" id="FOEN01000005">
    <property type="protein sequence ID" value="SEQ11424.1"/>
    <property type="molecule type" value="Genomic_DNA"/>
</dbReference>
<evidence type="ECO:0000313" key="4">
    <source>
        <dbReference type="Proteomes" id="UP000198833"/>
    </source>
</evidence>
<feature type="transmembrane region" description="Helical" evidence="1">
    <location>
        <begin position="290"/>
        <end position="312"/>
    </location>
</feature>
<protein>
    <recommendedName>
        <fullName evidence="2">N-acetyltransferase domain-containing protein</fullName>
    </recommendedName>
</protein>
<dbReference type="AlphaFoldDB" id="A0A1H9DD79"/>
<reference evidence="3 4" key="1">
    <citation type="submission" date="2016-10" db="EMBL/GenBank/DDBJ databases">
        <authorList>
            <person name="de Groot N.N."/>
        </authorList>
    </citation>
    <scope>NUCLEOTIDE SEQUENCE [LARGE SCALE GENOMIC DNA]</scope>
    <source>
        <strain evidence="3 4">DSM 15695</strain>
    </source>
</reference>
<dbReference type="RefSeq" id="WP_092571619.1">
    <property type="nucleotide sequence ID" value="NZ_CALUDV010000001.1"/>
</dbReference>
<evidence type="ECO:0000256" key="1">
    <source>
        <dbReference type="SAM" id="Phobius"/>
    </source>
</evidence>
<dbReference type="Proteomes" id="UP000198833">
    <property type="component" value="Unassembled WGS sequence"/>
</dbReference>
<sequence>MEIKGVKLADQTASDFINLVNPLYPPSQRRPRAELIRQLLQQSHPLSSQFDFKAYLLYQDQQAIMRAALTLYPQRKEAYLGFFEGVNQKEALRYLMDHLAAEAQALGYQTLVGPIDASFWLGYRMKIDRFDLPAFTGEPHNLSYYPELWRAAGFEQIETYLSNTYPAPAKNFQARKLEQRYQHFKALGINFRSVNRHHWSVDLQQMYRLLTELYRDFPYFEEIDQETFIQLFDPLKKVLNFSRVQLAFDQDRLVGFMIAIPNYGHLLDQELNLFRLLQILQRKYWAKEYIMMYLGVDPAYLGLGSALVYPLVKQFQDKHIRSIGALIHQGKVSENYLGKMIEHQTHYALFRKELANN</sequence>
<dbReference type="OrthoDB" id="2023340at2"/>
<organism evidence="3 4">
    <name type="scientific">Ignavigranum ruoffiae</name>
    <dbReference type="NCBI Taxonomy" id="89093"/>
    <lineage>
        <taxon>Bacteria</taxon>
        <taxon>Bacillati</taxon>
        <taxon>Bacillota</taxon>
        <taxon>Bacilli</taxon>
        <taxon>Lactobacillales</taxon>
        <taxon>Aerococcaceae</taxon>
        <taxon>Ignavigranum</taxon>
    </lineage>
</organism>
<keyword evidence="1" id="KW-1133">Transmembrane helix</keyword>
<evidence type="ECO:0000259" key="2">
    <source>
        <dbReference type="PROSITE" id="PS51186"/>
    </source>
</evidence>
<keyword evidence="4" id="KW-1185">Reference proteome</keyword>
<name>A0A1H9DD79_9LACT</name>
<dbReference type="STRING" id="89093.SAMN04488558_105103"/>
<dbReference type="InterPro" id="IPR039968">
    <property type="entry name" value="BcerS-like"/>
</dbReference>
<dbReference type="InterPro" id="IPR000182">
    <property type="entry name" value="GNAT_dom"/>
</dbReference>
<dbReference type="PANTHER" id="PTHR41368:SF1">
    <property type="entry name" value="PROTEIN YGHO"/>
    <property type="match status" value="1"/>
</dbReference>
<proteinExistence type="predicted"/>
<keyword evidence="1" id="KW-0812">Transmembrane</keyword>
<dbReference type="InterPro" id="IPR016181">
    <property type="entry name" value="Acyl_CoA_acyltransferase"/>
</dbReference>
<dbReference type="GO" id="GO:0016747">
    <property type="term" value="F:acyltransferase activity, transferring groups other than amino-acyl groups"/>
    <property type="evidence" value="ECO:0007669"/>
    <property type="project" value="InterPro"/>
</dbReference>
<gene>
    <name evidence="3" type="ORF">SAMN04488558_105103</name>
</gene>
<dbReference type="PROSITE" id="PS51186">
    <property type="entry name" value="GNAT"/>
    <property type="match status" value="1"/>
</dbReference>
<evidence type="ECO:0000313" key="3">
    <source>
        <dbReference type="EMBL" id="SEQ11424.1"/>
    </source>
</evidence>
<dbReference type="Gene3D" id="3.40.630.30">
    <property type="match status" value="1"/>
</dbReference>
<dbReference type="SUPFAM" id="SSF55729">
    <property type="entry name" value="Acyl-CoA N-acyltransferases (Nat)"/>
    <property type="match status" value="1"/>
</dbReference>
<feature type="domain" description="N-acetyltransferase" evidence="2">
    <location>
        <begin position="189"/>
        <end position="355"/>
    </location>
</feature>
<keyword evidence="1" id="KW-0472">Membrane</keyword>
<dbReference type="PANTHER" id="PTHR41368">
    <property type="entry name" value="PROTEIN YGHO"/>
    <property type="match status" value="1"/>
</dbReference>